<dbReference type="InterPro" id="IPR000792">
    <property type="entry name" value="Tscrpt_reg_LuxR_C"/>
</dbReference>
<evidence type="ECO:0000259" key="6">
    <source>
        <dbReference type="PROSITE" id="PS50110"/>
    </source>
</evidence>
<dbReference type="PANTHER" id="PTHR44688">
    <property type="entry name" value="DNA-BINDING TRANSCRIPTIONAL ACTIVATOR DEVR_DOSR"/>
    <property type="match status" value="1"/>
</dbReference>
<dbReference type="InterPro" id="IPR001789">
    <property type="entry name" value="Sig_transdc_resp-reg_receiver"/>
</dbReference>
<dbReference type="Proteomes" id="UP000199051">
    <property type="component" value="Unassembled WGS sequence"/>
</dbReference>
<dbReference type="PANTHER" id="PTHR44688:SF16">
    <property type="entry name" value="DNA-BINDING TRANSCRIPTIONAL ACTIVATOR DEVR_DOSR"/>
    <property type="match status" value="1"/>
</dbReference>
<dbReference type="SUPFAM" id="SSF52172">
    <property type="entry name" value="CheY-like"/>
    <property type="match status" value="1"/>
</dbReference>
<evidence type="ECO:0000256" key="4">
    <source>
        <dbReference type="PROSITE-ProRule" id="PRU00169"/>
    </source>
</evidence>
<keyword evidence="1" id="KW-0805">Transcription regulation</keyword>
<dbReference type="SMART" id="SM00421">
    <property type="entry name" value="HTH_LUXR"/>
    <property type="match status" value="1"/>
</dbReference>
<dbReference type="SUPFAM" id="SSF46894">
    <property type="entry name" value="C-terminal effector domain of the bipartite response regulators"/>
    <property type="match status" value="1"/>
</dbReference>
<keyword evidence="2" id="KW-0238">DNA-binding</keyword>
<evidence type="ECO:0000259" key="5">
    <source>
        <dbReference type="PROSITE" id="PS50043"/>
    </source>
</evidence>
<dbReference type="InterPro" id="IPR011006">
    <property type="entry name" value="CheY-like_superfamily"/>
</dbReference>
<dbReference type="PRINTS" id="PR00038">
    <property type="entry name" value="HTHLUXR"/>
</dbReference>
<dbReference type="GO" id="GO:0003677">
    <property type="term" value="F:DNA binding"/>
    <property type="evidence" value="ECO:0007669"/>
    <property type="project" value="UniProtKB-KW"/>
</dbReference>
<dbReference type="CDD" id="cd06170">
    <property type="entry name" value="LuxR_C_like"/>
    <property type="match status" value="1"/>
</dbReference>
<dbReference type="Pfam" id="PF00196">
    <property type="entry name" value="GerE"/>
    <property type="match status" value="1"/>
</dbReference>
<name>A0A1H9QCK6_9PSEU</name>
<proteinExistence type="predicted"/>
<dbReference type="EMBL" id="FOGI01000004">
    <property type="protein sequence ID" value="SER57885.1"/>
    <property type="molecule type" value="Genomic_DNA"/>
</dbReference>
<feature type="domain" description="Response regulatory" evidence="6">
    <location>
        <begin position="5"/>
        <end position="122"/>
    </location>
</feature>
<sequence>MELIKLWLVDDHTLLTEALTARLAAFTDLWVAGRSASDDPRLGGRLAQERPTIITVEPEAVRVPQAELFATLRAAAPEARLVALTGSKDPARALAAARAGADAWISKASGMAHLVEVLRGVARGDAWFPPRLLGAVLRGLRDDLRRGADGPLDALSGREREVLECMVDGMRGPQIAAELGLSTNTVRTHTHSVYAKLGVHSRLQAVSAARAAGLLPRAKDPVQTS</sequence>
<gene>
    <name evidence="7" type="ORF">SAMN04487818_104175</name>
</gene>
<protein>
    <submittedName>
        <fullName evidence="7">Two component transcriptional regulator, LuxR family</fullName>
    </submittedName>
</protein>
<feature type="domain" description="HTH luxR-type" evidence="5">
    <location>
        <begin position="148"/>
        <end position="213"/>
    </location>
</feature>
<dbReference type="GO" id="GO:0006355">
    <property type="term" value="P:regulation of DNA-templated transcription"/>
    <property type="evidence" value="ECO:0007669"/>
    <property type="project" value="InterPro"/>
</dbReference>
<dbReference type="PROSITE" id="PS50043">
    <property type="entry name" value="HTH_LUXR_2"/>
    <property type="match status" value="1"/>
</dbReference>
<evidence type="ECO:0000256" key="2">
    <source>
        <dbReference type="ARBA" id="ARBA00023125"/>
    </source>
</evidence>
<keyword evidence="8" id="KW-1185">Reference proteome</keyword>
<dbReference type="STRING" id="155974.SAMN04487818_104175"/>
<organism evidence="7 8">
    <name type="scientific">Actinokineospora terrae</name>
    <dbReference type="NCBI Taxonomy" id="155974"/>
    <lineage>
        <taxon>Bacteria</taxon>
        <taxon>Bacillati</taxon>
        <taxon>Actinomycetota</taxon>
        <taxon>Actinomycetes</taxon>
        <taxon>Pseudonocardiales</taxon>
        <taxon>Pseudonocardiaceae</taxon>
        <taxon>Actinokineospora</taxon>
    </lineage>
</organism>
<evidence type="ECO:0000313" key="7">
    <source>
        <dbReference type="EMBL" id="SER57885.1"/>
    </source>
</evidence>
<evidence type="ECO:0000256" key="3">
    <source>
        <dbReference type="ARBA" id="ARBA00023163"/>
    </source>
</evidence>
<reference evidence="8" key="1">
    <citation type="submission" date="2016-10" db="EMBL/GenBank/DDBJ databases">
        <authorList>
            <person name="Varghese N."/>
            <person name="Submissions S."/>
        </authorList>
    </citation>
    <scope>NUCLEOTIDE SEQUENCE [LARGE SCALE GENOMIC DNA]</scope>
    <source>
        <strain evidence="8">DSM 44260</strain>
    </source>
</reference>
<dbReference type="Gene3D" id="3.40.50.2300">
    <property type="match status" value="1"/>
</dbReference>
<dbReference type="RefSeq" id="WP_092776576.1">
    <property type="nucleotide sequence ID" value="NZ_FOGI01000004.1"/>
</dbReference>
<dbReference type="PROSITE" id="PS50110">
    <property type="entry name" value="RESPONSE_REGULATORY"/>
    <property type="match status" value="1"/>
</dbReference>
<dbReference type="AlphaFoldDB" id="A0A1H9QCK6"/>
<accession>A0A1H9QCK6</accession>
<dbReference type="GO" id="GO:0000160">
    <property type="term" value="P:phosphorelay signal transduction system"/>
    <property type="evidence" value="ECO:0007669"/>
    <property type="project" value="InterPro"/>
</dbReference>
<keyword evidence="3" id="KW-0804">Transcription</keyword>
<dbReference type="InterPro" id="IPR016032">
    <property type="entry name" value="Sig_transdc_resp-reg_C-effctor"/>
</dbReference>
<evidence type="ECO:0000313" key="8">
    <source>
        <dbReference type="Proteomes" id="UP000199051"/>
    </source>
</evidence>
<comment type="caution">
    <text evidence="4">Lacks conserved residue(s) required for the propagation of feature annotation.</text>
</comment>
<evidence type="ECO:0000256" key="1">
    <source>
        <dbReference type="ARBA" id="ARBA00023015"/>
    </source>
</evidence>